<dbReference type="InterPro" id="IPR003609">
    <property type="entry name" value="Pan_app"/>
</dbReference>
<reference evidence="3 4" key="2">
    <citation type="submission" date="2018-11" db="EMBL/GenBank/DDBJ databases">
        <authorList>
            <consortium name="Pathogen Informatics"/>
        </authorList>
    </citation>
    <scope>NUCLEOTIDE SEQUENCE [LARGE SCALE GENOMIC DNA]</scope>
</reference>
<name>A0A183IPU9_9BILA</name>
<evidence type="ECO:0000313" key="3">
    <source>
        <dbReference type="EMBL" id="VDP07871.1"/>
    </source>
</evidence>
<evidence type="ECO:0000313" key="5">
    <source>
        <dbReference type="WBParaSite" id="SBAD_0000586901-mRNA-1"/>
    </source>
</evidence>
<dbReference type="PROSITE" id="PS50948">
    <property type="entry name" value="PAN"/>
    <property type="match status" value="1"/>
</dbReference>
<evidence type="ECO:0000259" key="2">
    <source>
        <dbReference type="PROSITE" id="PS50948"/>
    </source>
</evidence>
<keyword evidence="4" id="KW-1185">Reference proteome</keyword>
<feature type="chain" id="PRO_5043140148" evidence="1">
    <location>
        <begin position="19"/>
        <end position="220"/>
    </location>
</feature>
<dbReference type="SMART" id="SM00473">
    <property type="entry name" value="PAN_AP"/>
    <property type="match status" value="1"/>
</dbReference>
<dbReference type="Gene3D" id="3.50.4.10">
    <property type="entry name" value="Hepatocyte Growth Factor"/>
    <property type="match status" value="1"/>
</dbReference>
<feature type="signal peptide" evidence="1">
    <location>
        <begin position="1"/>
        <end position="18"/>
    </location>
</feature>
<proteinExistence type="predicted"/>
<reference evidence="5" key="1">
    <citation type="submission" date="2016-06" db="UniProtKB">
        <authorList>
            <consortium name="WormBaseParasite"/>
        </authorList>
    </citation>
    <scope>IDENTIFICATION</scope>
</reference>
<feature type="domain" description="Apple" evidence="2">
    <location>
        <begin position="43"/>
        <end position="134"/>
    </location>
</feature>
<dbReference type="WBParaSite" id="SBAD_0000586901-mRNA-1">
    <property type="protein sequence ID" value="SBAD_0000586901-mRNA-1"/>
    <property type="gene ID" value="SBAD_0000586901"/>
</dbReference>
<protein>
    <submittedName>
        <fullName evidence="5">Apple domain-containing protein</fullName>
    </submittedName>
</protein>
<gene>
    <name evidence="3" type="ORF">SBAD_LOCUS5646</name>
</gene>
<accession>A0A183IPU9</accession>
<dbReference type="Pfam" id="PF00024">
    <property type="entry name" value="PAN_1"/>
    <property type="match status" value="1"/>
</dbReference>
<organism evidence="5">
    <name type="scientific">Soboliphyme baturini</name>
    <dbReference type="NCBI Taxonomy" id="241478"/>
    <lineage>
        <taxon>Eukaryota</taxon>
        <taxon>Metazoa</taxon>
        <taxon>Ecdysozoa</taxon>
        <taxon>Nematoda</taxon>
        <taxon>Enoplea</taxon>
        <taxon>Dorylaimia</taxon>
        <taxon>Dioctophymatida</taxon>
        <taxon>Dioctophymatoidea</taxon>
        <taxon>Soboliphymatidae</taxon>
        <taxon>Soboliphyme</taxon>
    </lineage>
</organism>
<dbReference type="EMBL" id="UZAM01009141">
    <property type="protein sequence ID" value="VDP07871.1"/>
    <property type="molecule type" value="Genomic_DNA"/>
</dbReference>
<evidence type="ECO:0000313" key="4">
    <source>
        <dbReference type="Proteomes" id="UP000270296"/>
    </source>
</evidence>
<dbReference type="Proteomes" id="UP000270296">
    <property type="component" value="Unassembled WGS sequence"/>
</dbReference>
<evidence type="ECO:0000256" key="1">
    <source>
        <dbReference type="SAM" id="SignalP"/>
    </source>
</evidence>
<keyword evidence="1" id="KW-0732">Signal</keyword>
<sequence>MLLQFCLIFTFGTLNIVGQRSNVPSLNYLDVLRRISVPNDAVCTGRRPAYLAAPITSSSEFQSSTQLIGVTSSQCKQICSRNQTPNGRRIACGSFDYHHGDRQCSLHREQVKPDGSGNLKIVAGSKQQYFEKFCLPGKRQLCSAKSLQSVPEAQAFARSVFRLNTDFELCHSTNCCPLLLFAFLSSPSSYSSSCHPNQRYHRQLTIRGYESIPPGSNDLC</sequence>
<dbReference type="AlphaFoldDB" id="A0A183IPU9"/>
<dbReference type="SUPFAM" id="SSF57414">
    <property type="entry name" value="Hairpin loop containing domain-like"/>
    <property type="match status" value="1"/>
</dbReference>